<dbReference type="PANTHER" id="PTHR43861:SF1">
    <property type="entry name" value="TRANS-ACONITATE 2-METHYLTRANSFERASE"/>
    <property type="match status" value="1"/>
</dbReference>
<dbReference type="GO" id="GO:0008757">
    <property type="term" value="F:S-adenosylmethionine-dependent methyltransferase activity"/>
    <property type="evidence" value="ECO:0007669"/>
    <property type="project" value="InterPro"/>
</dbReference>
<evidence type="ECO:0000313" key="2">
    <source>
        <dbReference type="EMBL" id="GLU48409.1"/>
    </source>
</evidence>
<dbReference type="InterPro" id="IPR029063">
    <property type="entry name" value="SAM-dependent_MTases_sf"/>
</dbReference>
<keyword evidence="2" id="KW-0808">Transferase</keyword>
<name>A0A9W6UJ35_9ACTN</name>
<evidence type="ECO:0000259" key="1">
    <source>
        <dbReference type="Pfam" id="PF08241"/>
    </source>
</evidence>
<gene>
    <name evidence="2" type="ORF">Nans01_27600</name>
</gene>
<feature type="domain" description="Methyltransferase type 11" evidence="1">
    <location>
        <begin position="38"/>
        <end position="127"/>
    </location>
</feature>
<dbReference type="AlphaFoldDB" id="A0A9W6UJ35"/>
<dbReference type="Proteomes" id="UP001165092">
    <property type="component" value="Unassembled WGS sequence"/>
</dbReference>
<keyword evidence="2" id="KW-0489">Methyltransferase</keyword>
<comment type="caution">
    <text evidence="2">The sequence shown here is derived from an EMBL/GenBank/DDBJ whole genome shotgun (WGS) entry which is preliminary data.</text>
</comment>
<sequence>MTSQNWNAELYDTRHSFVAGYGEALVDLLDARPGERVLDAGCGTGEHVAALGESGVTAVGVDASAAMIERARERFSGPDFLLADLRNLHFAEEFDAVLSNAVLHWIPDAADAAAGLYAALRPGGRLVAELGGTGNIGAIDSAARALRLDQGLPDAVSPWYFPTVAEYARVLEDAGFEVRDAWLFDRPTRLAAEGGLADWLRMFGAHLLSGVADPDAFLVELERRSRPDLHRDGHWWADYRRLRVRAVKPLGRPRRG</sequence>
<dbReference type="EMBL" id="BSQG01000004">
    <property type="protein sequence ID" value="GLU48409.1"/>
    <property type="molecule type" value="Genomic_DNA"/>
</dbReference>
<accession>A0A9W6UJ35</accession>
<keyword evidence="3" id="KW-1185">Reference proteome</keyword>
<dbReference type="PANTHER" id="PTHR43861">
    <property type="entry name" value="TRANS-ACONITATE 2-METHYLTRANSFERASE-RELATED"/>
    <property type="match status" value="1"/>
</dbReference>
<dbReference type="SUPFAM" id="SSF53335">
    <property type="entry name" value="S-adenosyl-L-methionine-dependent methyltransferases"/>
    <property type="match status" value="1"/>
</dbReference>
<protein>
    <submittedName>
        <fullName evidence="2">Methyltransferase type 11</fullName>
    </submittedName>
</protein>
<reference evidence="2" key="1">
    <citation type="submission" date="2023-02" db="EMBL/GenBank/DDBJ databases">
        <title>Nocardiopsis ansamitocini NBRC 112285.</title>
        <authorList>
            <person name="Ichikawa N."/>
            <person name="Sato H."/>
            <person name="Tonouchi N."/>
        </authorList>
    </citation>
    <scope>NUCLEOTIDE SEQUENCE</scope>
    <source>
        <strain evidence="2">NBRC 112285</strain>
    </source>
</reference>
<organism evidence="2 3">
    <name type="scientific">Nocardiopsis ansamitocini</name>
    <dbReference type="NCBI Taxonomy" id="1670832"/>
    <lineage>
        <taxon>Bacteria</taxon>
        <taxon>Bacillati</taxon>
        <taxon>Actinomycetota</taxon>
        <taxon>Actinomycetes</taxon>
        <taxon>Streptosporangiales</taxon>
        <taxon>Nocardiopsidaceae</taxon>
        <taxon>Nocardiopsis</taxon>
    </lineage>
</organism>
<dbReference type="RefSeq" id="WP_285759896.1">
    <property type="nucleotide sequence ID" value="NZ_BSQG01000004.1"/>
</dbReference>
<dbReference type="Gene3D" id="3.40.50.150">
    <property type="entry name" value="Vaccinia Virus protein VP39"/>
    <property type="match status" value="1"/>
</dbReference>
<dbReference type="InterPro" id="IPR013216">
    <property type="entry name" value="Methyltransf_11"/>
</dbReference>
<dbReference type="GO" id="GO:0032259">
    <property type="term" value="P:methylation"/>
    <property type="evidence" value="ECO:0007669"/>
    <property type="project" value="UniProtKB-KW"/>
</dbReference>
<dbReference type="CDD" id="cd02440">
    <property type="entry name" value="AdoMet_MTases"/>
    <property type="match status" value="1"/>
</dbReference>
<evidence type="ECO:0000313" key="3">
    <source>
        <dbReference type="Proteomes" id="UP001165092"/>
    </source>
</evidence>
<dbReference type="Pfam" id="PF08241">
    <property type="entry name" value="Methyltransf_11"/>
    <property type="match status" value="1"/>
</dbReference>
<proteinExistence type="predicted"/>